<dbReference type="GeneID" id="10327504"/>
<reference evidence="3 4" key="1">
    <citation type="journal article" date="2010" name="Environ. Microbiol.">
        <title>Genomic analysis of oceanic cyanobacterial myoviruses compared with T4-like myoviruses from diverse hosts and environments.</title>
        <authorList>
            <person name="Sullivan M.B."/>
            <person name="Huang K.H."/>
            <person name="Ignacio-Espinoza J.C."/>
            <person name="Berlin A.M."/>
            <person name="Kelly L."/>
            <person name="Weigele P.R."/>
            <person name="DeFrancesco A.S."/>
            <person name="Kern S.E."/>
            <person name="Thompson L.R."/>
            <person name="Young S."/>
            <person name="Yandava C."/>
            <person name="Fu R."/>
            <person name="Krastins B."/>
            <person name="Chase M."/>
            <person name="Sarracino D."/>
            <person name="Osburne M.S."/>
            <person name="Henn M.R."/>
            <person name="Chisholm S.W."/>
        </authorList>
    </citation>
    <scope>NUCLEOTIDE SEQUENCE [LARGE SCALE GENOMIC DNA]</scope>
    <source>
        <strain evidence="3">6501-1</strain>
    </source>
</reference>
<evidence type="ECO:0000256" key="1">
    <source>
        <dbReference type="SAM" id="MobiDB-lite"/>
    </source>
</evidence>
<keyword evidence="2" id="KW-0812">Transmembrane</keyword>
<feature type="transmembrane region" description="Helical" evidence="2">
    <location>
        <begin position="25"/>
        <end position="48"/>
    </location>
</feature>
<accession>E3SID1</accession>
<evidence type="ECO:0000313" key="4">
    <source>
        <dbReference type="Proteomes" id="UP000006523"/>
    </source>
</evidence>
<evidence type="ECO:0000256" key="2">
    <source>
        <dbReference type="SAM" id="Phobius"/>
    </source>
</evidence>
<dbReference type="EMBL" id="GU071094">
    <property type="protein sequence ID" value="ADO97226.1"/>
    <property type="molecule type" value="Genomic_DNA"/>
</dbReference>
<dbReference type="Proteomes" id="UP000006523">
    <property type="component" value="Segment"/>
</dbReference>
<dbReference type="KEGG" id="vg:10327504"/>
<name>E3SID1_9CAUD</name>
<feature type="region of interest" description="Disordered" evidence="1">
    <location>
        <begin position="55"/>
        <end position="78"/>
    </location>
</feature>
<organism evidence="3 4">
    <name type="scientific">Synechococcus phage S-SM1</name>
    <dbReference type="NCBI Taxonomy" id="444859"/>
    <lineage>
        <taxon>Viruses</taxon>
        <taxon>Duplodnaviria</taxon>
        <taxon>Heunggongvirae</taxon>
        <taxon>Uroviricota</taxon>
        <taxon>Caudoviricetes</taxon>
        <taxon>Pantevenvirales</taxon>
        <taxon>Kyanoviridae</taxon>
        <taxon>Thetisvirus</taxon>
        <taxon>Thetisvirus ssm1</taxon>
    </lineage>
</organism>
<evidence type="ECO:0000313" key="3">
    <source>
        <dbReference type="EMBL" id="ADO97226.1"/>
    </source>
</evidence>
<dbReference type="RefSeq" id="YP_004323015.1">
    <property type="nucleotide sequence ID" value="NC_015282.1"/>
</dbReference>
<dbReference type="OrthoDB" id="25271at10239"/>
<sequence>MDGNIGNHLVVMNLILRPLNDINDVTWSIVISLIILLAGVFYVIVYILGIDEREAQENGSNDTTKSEELLQLQSDKNK</sequence>
<gene>
    <name evidence="3" type="ORF">SSM1_124</name>
</gene>
<proteinExistence type="predicted"/>
<protein>
    <submittedName>
        <fullName evidence="3">Uncharacterized protein</fullName>
    </submittedName>
</protein>
<keyword evidence="2" id="KW-1133">Transmembrane helix</keyword>
<keyword evidence="4" id="KW-1185">Reference proteome</keyword>
<keyword evidence="2" id="KW-0472">Membrane</keyword>